<feature type="signal peptide" evidence="2">
    <location>
        <begin position="1"/>
        <end position="19"/>
    </location>
</feature>
<protein>
    <recommendedName>
        <fullName evidence="5">Lipoprotein</fullName>
    </recommendedName>
</protein>
<evidence type="ECO:0008006" key="5">
    <source>
        <dbReference type="Google" id="ProtNLM"/>
    </source>
</evidence>
<comment type="caution">
    <text evidence="3">The sequence shown here is derived from an EMBL/GenBank/DDBJ whole genome shotgun (WGS) entry which is preliminary data.</text>
</comment>
<dbReference type="AlphaFoldDB" id="A0A1V8RUJ3"/>
<proteinExistence type="predicted"/>
<accession>A0A1V8RUJ3</accession>
<keyword evidence="2" id="KW-0732">Signal</keyword>
<evidence type="ECO:0000313" key="3">
    <source>
        <dbReference type="EMBL" id="OQM76867.1"/>
    </source>
</evidence>
<dbReference type="OrthoDB" id="7374881at2"/>
<dbReference type="EMBL" id="MDET01000004">
    <property type="protein sequence ID" value="OQM76867.1"/>
    <property type="molecule type" value="Genomic_DNA"/>
</dbReference>
<keyword evidence="4" id="KW-1185">Reference proteome</keyword>
<organism evidence="3 4">
    <name type="scientific">Manganibacter manganicus</name>
    <dbReference type="NCBI Taxonomy" id="1873176"/>
    <lineage>
        <taxon>Bacteria</taxon>
        <taxon>Pseudomonadati</taxon>
        <taxon>Pseudomonadota</taxon>
        <taxon>Alphaproteobacteria</taxon>
        <taxon>Hyphomicrobiales</taxon>
        <taxon>Phyllobacteriaceae</taxon>
        <taxon>Manganibacter</taxon>
    </lineage>
</organism>
<evidence type="ECO:0000256" key="1">
    <source>
        <dbReference type="SAM" id="MobiDB-lite"/>
    </source>
</evidence>
<feature type="chain" id="PRO_5010705003" description="Lipoprotein" evidence="2">
    <location>
        <begin position="20"/>
        <end position="186"/>
    </location>
</feature>
<name>A0A1V8RUJ3_9HYPH</name>
<feature type="region of interest" description="Disordered" evidence="1">
    <location>
        <begin position="30"/>
        <end position="56"/>
    </location>
</feature>
<dbReference type="Proteomes" id="UP000191905">
    <property type="component" value="Unassembled WGS sequence"/>
</dbReference>
<feature type="compositionally biased region" description="Polar residues" evidence="1">
    <location>
        <begin position="30"/>
        <end position="42"/>
    </location>
</feature>
<gene>
    <name evidence="3" type="ORF">BFN67_11755</name>
</gene>
<evidence type="ECO:0000313" key="4">
    <source>
        <dbReference type="Proteomes" id="UP000191905"/>
    </source>
</evidence>
<dbReference type="RefSeq" id="WP_080918291.1">
    <property type="nucleotide sequence ID" value="NZ_MDET01000004.1"/>
</dbReference>
<reference evidence="3 4" key="1">
    <citation type="journal article" date="2016" name="Int. J. Syst. Evol. Microbiol.">
        <title>Pseudaminobacter manganicus sp. nov., isolated from sludge of a manganese mine.</title>
        <authorList>
            <person name="Li J."/>
            <person name="Huang J."/>
            <person name="Liao S."/>
            <person name="Wang G."/>
        </authorList>
    </citation>
    <scope>NUCLEOTIDE SEQUENCE [LARGE SCALE GENOMIC DNA]</scope>
    <source>
        <strain evidence="3 4">JH-7</strain>
    </source>
</reference>
<sequence length="186" mass="19406">MKRSYAALAALFATLNLSACNSSDGVLASASGTPSAPLSTTPGGMAMPSPTGPQVPAHSRIPLNKVRLQVAPIVGAPVEAVAPMTKQLHARLNERGITLVSSTDKTTTHILKGYFSAITESGTTTVIYVWDVYDPAGNRLHRISGQQKALTDGKVEGWAAVSAATMRAIADATVEQFSVWMTGKVG</sequence>
<dbReference type="STRING" id="1873176.BFN67_11755"/>
<evidence type="ECO:0000256" key="2">
    <source>
        <dbReference type="SAM" id="SignalP"/>
    </source>
</evidence>